<sequence>MLKMSRAAILLAFITLCVADDCINNRDDCPDTNDPDFARSHDSVLYCCDALIHSSMDLLTVNGKVSSCSCIEDKDVDEYNDWDDFPPLGSYDWTCTNERSECFDLNNGNITQSYGGIIYCCAEGYRLDIVTKNGLTDNDHCACRGGDNTDIIEDHDYDDPWDNFFPLGDDDVKCSNVRDECASLNDNIRSHGGVIYCCPAGYSLDIVTKNGVADNDHCACRS</sequence>
<protein>
    <submittedName>
        <fullName evidence="2">Uncharacterized protein</fullName>
    </submittedName>
</protein>
<evidence type="ECO:0000313" key="3">
    <source>
        <dbReference type="Proteomes" id="UP000735302"/>
    </source>
</evidence>
<evidence type="ECO:0000256" key="1">
    <source>
        <dbReference type="SAM" id="SignalP"/>
    </source>
</evidence>
<proteinExistence type="predicted"/>
<feature type="chain" id="PRO_5043528521" evidence="1">
    <location>
        <begin position="20"/>
        <end position="222"/>
    </location>
</feature>
<dbReference type="AlphaFoldDB" id="A0AAV4ATP0"/>
<dbReference type="EMBL" id="BLXT01004148">
    <property type="protein sequence ID" value="GFO10275.1"/>
    <property type="molecule type" value="Genomic_DNA"/>
</dbReference>
<dbReference type="Proteomes" id="UP000735302">
    <property type="component" value="Unassembled WGS sequence"/>
</dbReference>
<comment type="caution">
    <text evidence="2">The sequence shown here is derived from an EMBL/GenBank/DDBJ whole genome shotgun (WGS) entry which is preliminary data.</text>
</comment>
<keyword evidence="1" id="KW-0732">Signal</keyword>
<gene>
    <name evidence="2" type="ORF">PoB_003678000</name>
</gene>
<reference evidence="2 3" key="1">
    <citation type="journal article" date="2021" name="Elife">
        <title>Chloroplast acquisition without the gene transfer in kleptoplastic sea slugs, Plakobranchus ocellatus.</title>
        <authorList>
            <person name="Maeda T."/>
            <person name="Takahashi S."/>
            <person name="Yoshida T."/>
            <person name="Shimamura S."/>
            <person name="Takaki Y."/>
            <person name="Nagai Y."/>
            <person name="Toyoda A."/>
            <person name="Suzuki Y."/>
            <person name="Arimoto A."/>
            <person name="Ishii H."/>
            <person name="Satoh N."/>
            <person name="Nishiyama T."/>
            <person name="Hasebe M."/>
            <person name="Maruyama T."/>
            <person name="Minagawa J."/>
            <person name="Obokata J."/>
            <person name="Shigenobu S."/>
        </authorList>
    </citation>
    <scope>NUCLEOTIDE SEQUENCE [LARGE SCALE GENOMIC DNA]</scope>
</reference>
<keyword evidence="3" id="KW-1185">Reference proteome</keyword>
<accession>A0AAV4ATP0</accession>
<name>A0AAV4ATP0_9GAST</name>
<feature type="signal peptide" evidence="1">
    <location>
        <begin position="1"/>
        <end position="19"/>
    </location>
</feature>
<organism evidence="2 3">
    <name type="scientific">Plakobranchus ocellatus</name>
    <dbReference type="NCBI Taxonomy" id="259542"/>
    <lineage>
        <taxon>Eukaryota</taxon>
        <taxon>Metazoa</taxon>
        <taxon>Spiralia</taxon>
        <taxon>Lophotrochozoa</taxon>
        <taxon>Mollusca</taxon>
        <taxon>Gastropoda</taxon>
        <taxon>Heterobranchia</taxon>
        <taxon>Euthyneura</taxon>
        <taxon>Panpulmonata</taxon>
        <taxon>Sacoglossa</taxon>
        <taxon>Placobranchoidea</taxon>
        <taxon>Plakobranchidae</taxon>
        <taxon>Plakobranchus</taxon>
    </lineage>
</organism>
<evidence type="ECO:0000313" key="2">
    <source>
        <dbReference type="EMBL" id="GFO10275.1"/>
    </source>
</evidence>